<feature type="signal peptide" evidence="8">
    <location>
        <begin position="1"/>
        <end position="18"/>
    </location>
</feature>
<evidence type="ECO:0000256" key="2">
    <source>
        <dbReference type="ARBA" id="ARBA00022448"/>
    </source>
</evidence>
<dbReference type="Proteomes" id="UP001597510">
    <property type="component" value="Unassembled WGS sequence"/>
</dbReference>
<organism evidence="11 12">
    <name type="scientific">Emticicia soli</name>
    <dbReference type="NCBI Taxonomy" id="2027878"/>
    <lineage>
        <taxon>Bacteria</taxon>
        <taxon>Pseudomonadati</taxon>
        <taxon>Bacteroidota</taxon>
        <taxon>Cytophagia</taxon>
        <taxon>Cytophagales</taxon>
        <taxon>Leadbetterellaceae</taxon>
        <taxon>Emticicia</taxon>
    </lineage>
</organism>
<dbReference type="SUPFAM" id="SSF49464">
    <property type="entry name" value="Carboxypeptidase regulatory domain-like"/>
    <property type="match status" value="1"/>
</dbReference>
<evidence type="ECO:0000256" key="4">
    <source>
        <dbReference type="ARBA" id="ARBA00022692"/>
    </source>
</evidence>
<keyword evidence="12" id="KW-1185">Reference proteome</keyword>
<evidence type="ECO:0000256" key="5">
    <source>
        <dbReference type="ARBA" id="ARBA00022729"/>
    </source>
</evidence>
<proteinExistence type="predicted"/>
<evidence type="ECO:0000313" key="11">
    <source>
        <dbReference type="EMBL" id="MFD2523038.1"/>
    </source>
</evidence>
<feature type="chain" id="PRO_5047344902" evidence="8">
    <location>
        <begin position="19"/>
        <end position="809"/>
    </location>
</feature>
<dbReference type="RefSeq" id="WP_340240084.1">
    <property type="nucleotide sequence ID" value="NZ_JBBEWC010000018.1"/>
</dbReference>
<evidence type="ECO:0000256" key="1">
    <source>
        <dbReference type="ARBA" id="ARBA00004571"/>
    </source>
</evidence>
<feature type="domain" description="TonB-dependent receptor plug" evidence="9">
    <location>
        <begin position="127"/>
        <end position="217"/>
    </location>
</feature>
<evidence type="ECO:0000259" key="9">
    <source>
        <dbReference type="Pfam" id="PF07715"/>
    </source>
</evidence>
<dbReference type="Gene3D" id="2.40.170.20">
    <property type="entry name" value="TonB-dependent receptor, beta-barrel domain"/>
    <property type="match status" value="1"/>
</dbReference>
<sequence>MKTLLLLLTTFCSLTALGQISGKVTGSKDEAVPFANVVLLSAQDSSIVMGTSTDENGDFRLSPAQTGSFFLRISSIGFQSHQSGVLAFSNMAIQLPLIRLVEESNALGEVTVAARKDLIQNTPTGKVINVQSSLMTKGSSALQVLERLPGVITDRRNSQFSLNGQNGVTILFNGRRVPMSMEELMNLLESTVADNIEKIELITAPTAQYDADGGAGIINIVFKKNENEGTRFNLSATVGYGYREKALTSVGVSHGFKKANLNASYSFGHNHDYSGYLGHGTAIFPFLGGFNSTDFGGLTERIQQVHNLNLLAEFRPTPRTSFGGEFSLAAGKTHNLVEILGDRIMPDGSFLGSRGYSDGTNRRTNLISSVYLNHKLSAKSQLNFDLSYLAYTNDSPNLVSYRYFDKERNEIPPTNPIFNYGNRGQSHSTIHVGVFKADYALQISAKVHAEAGIKGSYTKNANDSNVERKVSDAWEPDPRTQSNIYGSEQIWAAYTQFRFLLNPKANLQAGLRYEYWQRNINTVKDAFTIAQLFPSVVYSFSPNSQSSINLSYNRRISRPAYTDLISNLFYTDATFVFTGNPLLKPTITDVLKAEFNKKGYSVGLSFQYDLHPILRYQITANPQNDIGMQSPQNLDYQKSINLFLSAPIQLASWWKLTLGSNTALRRYKISYSINPAEKTYLFQNLSFTQSFSLPKNFEIELSGWQNFPFFDGANRLNGFGMVNLGIAKKLKNDKGTFQLALPDLFQTASYFTHIGSMTPIAFHIRSESHFRDESARFRVVKLTYSRSFGKNTRSINRNSDDEERERLRK</sequence>
<dbReference type="InterPro" id="IPR037066">
    <property type="entry name" value="Plug_dom_sf"/>
</dbReference>
<dbReference type="SUPFAM" id="SSF56935">
    <property type="entry name" value="Porins"/>
    <property type="match status" value="1"/>
</dbReference>
<dbReference type="InterPro" id="IPR041700">
    <property type="entry name" value="OMP_b-brl_3"/>
</dbReference>
<keyword evidence="4" id="KW-0812">Transmembrane</keyword>
<dbReference type="InterPro" id="IPR008969">
    <property type="entry name" value="CarboxyPept-like_regulatory"/>
</dbReference>
<evidence type="ECO:0000313" key="12">
    <source>
        <dbReference type="Proteomes" id="UP001597510"/>
    </source>
</evidence>
<dbReference type="InterPro" id="IPR036942">
    <property type="entry name" value="Beta-barrel_TonB_sf"/>
</dbReference>
<accession>A0ABW5JD71</accession>
<keyword evidence="6" id="KW-0472">Membrane</keyword>
<feature type="domain" description="Outer membrane protein beta-barrel" evidence="10">
    <location>
        <begin position="378"/>
        <end position="758"/>
    </location>
</feature>
<comment type="subcellular location">
    <subcellularLocation>
        <location evidence="1">Cell outer membrane</location>
        <topology evidence="1">Multi-pass membrane protein</topology>
    </subcellularLocation>
</comment>
<dbReference type="Gene3D" id="2.170.130.10">
    <property type="entry name" value="TonB-dependent receptor, plug domain"/>
    <property type="match status" value="1"/>
</dbReference>
<evidence type="ECO:0000259" key="10">
    <source>
        <dbReference type="Pfam" id="PF14905"/>
    </source>
</evidence>
<dbReference type="Pfam" id="PF07715">
    <property type="entry name" value="Plug"/>
    <property type="match status" value="1"/>
</dbReference>
<keyword evidence="7" id="KW-0998">Cell outer membrane</keyword>
<protein>
    <submittedName>
        <fullName evidence="11">Outer membrane beta-barrel protein</fullName>
    </submittedName>
</protein>
<dbReference type="EMBL" id="JBHULC010000027">
    <property type="protein sequence ID" value="MFD2523038.1"/>
    <property type="molecule type" value="Genomic_DNA"/>
</dbReference>
<name>A0ABW5JD71_9BACT</name>
<dbReference type="InterPro" id="IPR039426">
    <property type="entry name" value="TonB-dep_rcpt-like"/>
</dbReference>
<dbReference type="InterPro" id="IPR012910">
    <property type="entry name" value="Plug_dom"/>
</dbReference>
<keyword evidence="2" id="KW-0813">Transport</keyword>
<evidence type="ECO:0000256" key="6">
    <source>
        <dbReference type="ARBA" id="ARBA00023136"/>
    </source>
</evidence>
<keyword evidence="3" id="KW-1134">Transmembrane beta strand</keyword>
<evidence type="ECO:0000256" key="8">
    <source>
        <dbReference type="SAM" id="SignalP"/>
    </source>
</evidence>
<gene>
    <name evidence="11" type="ORF">ACFSR2_19230</name>
</gene>
<dbReference type="PANTHER" id="PTHR30069:SF29">
    <property type="entry name" value="HEMOGLOBIN AND HEMOGLOBIN-HAPTOGLOBIN-BINDING PROTEIN 1-RELATED"/>
    <property type="match status" value="1"/>
</dbReference>
<evidence type="ECO:0000256" key="7">
    <source>
        <dbReference type="ARBA" id="ARBA00023237"/>
    </source>
</evidence>
<dbReference type="PANTHER" id="PTHR30069">
    <property type="entry name" value="TONB-DEPENDENT OUTER MEMBRANE RECEPTOR"/>
    <property type="match status" value="1"/>
</dbReference>
<reference evidence="12" key="1">
    <citation type="journal article" date="2019" name="Int. J. Syst. Evol. Microbiol.">
        <title>The Global Catalogue of Microorganisms (GCM) 10K type strain sequencing project: providing services to taxonomists for standard genome sequencing and annotation.</title>
        <authorList>
            <consortium name="The Broad Institute Genomics Platform"/>
            <consortium name="The Broad Institute Genome Sequencing Center for Infectious Disease"/>
            <person name="Wu L."/>
            <person name="Ma J."/>
        </authorList>
    </citation>
    <scope>NUCLEOTIDE SEQUENCE [LARGE SCALE GENOMIC DNA]</scope>
    <source>
        <strain evidence="12">KCTC 52344</strain>
    </source>
</reference>
<dbReference type="Pfam" id="PF14905">
    <property type="entry name" value="OMP_b-brl_3"/>
    <property type="match status" value="1"/>
</dbReference>
<keyword evidence="5 8" id="KW-0732">Signal</keyword>
<dbReference type="Pfam" id="PF13620">
    <property type="entry name" value="CarboxypepD_reg"/>
    <property type="match status" value="1"/>
</dbReference>
<evidence type="ECO:0000256" key="3">
    <source>
        <dbReference type="ARBA" id="ARBA00022452"/>
    </source>
</evidence>
<comment type="caution">
    <text evidence="11">The sequence shown here is derived from an EMBL/GenBank/DDBJ whole genome shotgun (WGS) entry which is preliminary data.</text>
</comment>